<feature type="transmembrane region" description="Helical" evidence="14">
    <location>
        <begin position="56"/>
        <end position="76"/>
    </location>
</feature>
<dbReference type="CDD" id="cd03505">
    <property type="entry name" value="Delta9-FADS-like"/>
    <property type="match status" value="1"/>
</dbReference>
<feature type="region of interest" description="Disordered" evidence="13">
    <location>
        <begin position="19"/>
        <end position="42"/>
    </location>
</feature>
<dbReference type="PANTHER" id="PTHR11351:SF92">
    <property type="entry name" value="ACYL-COA DESATURASE 2-LIKE PROTEIN"/>
    <property type="match status" value="1"/>
</dbReference>
<keyword evidence="4 12" id="KW-0812">Transmembrane</keyword>
<evidence type="ECO:0000313" key="17">
    <source>
        <dbReference type="Proteomes" id="UP001652700"/>
    </source>
</evidence>
<keyword evidence="7 12" id="KW-0560">Oxidoreductase</keyword>
<evidence type="ECO:0000256" key="13">
    <source>
        <dbReference type="SAM" id="MobiDB-lite"/>
    </source>
</evidence>
<protein>
    <recommendedName>
        <fullName evidence="15">Fatty acid desaturase domain-containing protein</fullName>
    </recommendedName>
</protein>
<organism evidence="16 17">
    <name type="scientific">Diabrotica virgifera virgifera</name>
    <name type="common">western corn rootworm</name>
    <dbReference type="NCBI Taxonomy" id="50390"/>
    <lineage>
        <taxon>Eukaryota</taxon>
        <taxon>Metazoa</taxon>
        <taxon>Ecdysozoa</taxon>
        <taxon>Arthropoda</taxon>
        <taxon>Hexapoda</taxon>
        <taxon>Insecta</taxon>
        <taxon>Pterygota</taxon>
        <taxon>Neoptera</taxon>
        <taxon>Endopterygota</taxon>
        <taxon>Coleoptera</taxon>
        <taxon>Polyphaga</taxon>
        <taxon>Cucujiformia</taxon>
        <taxon>Chrysomeloidea</taxon>
        <taxon>Chrysomelidae</taxon>
        <taxon>Galerucinae</taxon>
        <taxon>Diabroticina</taxon>
        <taxon>Diabroticites</taxon>
        <taxon>Diabrotica</taxon>
    </lineage>
</organism>
<evidence type="ECO:0000256" key="12">
    <source>
        <dbReference type="RuleBase" id="RU000581"/>
    </source>
</evidence>
<keyword evidence="10 14" id="KW-0472">Membrane</keyword>
<keyword evidence="3 12" id="KW-0444">Lipid biosynthesis</keyword>
<feature type="transmembrane region" description="Helical" evidence="14">
    <location>
        <begin position="114"/>
        <end position="136"/>
    </location>
</feature>
<dbReference type="InterPro" id="IPR005804">
    <property type="entry name" value="FA_desaturase_dom"/>
</dbReference>
<reference evidence="16" key="1">
    <citation type="submission" date="2025-05" db="UniProtKB">
        <authorList>
            <consortium name="EnsemblMetazoa"/>
        </authorList>
    </citation>
    <scope>IDENTIFICATION</scope>
</reference>
<comment type="similarity">
    <text evidence="2 12">Belongs to the fatty acid desaturase type 1 family.</text>
</comment>
<keyword evidence="6 14" id="KW-1133">Transmembrane helix</keyword>
<evidence type="ECO:0000256" key="10">
    <source>
        <dbReference type="ARBA" id="ARBA00023136"/>
    </source>
</evidence>
<evidence type="ECO:0000256" key="2">
    <source>
        <dbReference type="ARBA" id="ARBA00009295"/>
    </source>
</evidence>
<evidence type="ECO:0000259" key="15">
    <source>
        <dbReference type="Pfam" id="PF00487"/>
    </source>
</evidence>
<evidence type="ECO:0000256" key="5">
    <source>
        <dbReference type="ARBA" id="ARBA00022832"/>
    </source>
</evidence>
<evidence type="ECO:0000256" key="11">
    <source>
        <dbReference type="ARBA" id="ARBA00023160"/>
    </source>
</evidence>
<feature type="compositionally biased region" description="Polar residues" evidence="13">
    <location>
        <begin position="19"/>
        <end position="30"/>
    </location>
</feature>
<feature type="compositionally biased region" description="Polar residues" evidence="13">
    <location>
        <begin position="339"/>
        <end position="362"/>
    </location>
</feature>
<dbReference type="PANTHER" id="PTHR11351">
    <property type="entry name" value="ACYL-COA DESATURASE"/>
    <property type="match status" value="1"/>
</dbReference>
<comment type="cofactor">
    <cofactor evidence="12">
        <name>Fe(2+)</name>
        <dbReference type="ChEBI" id="CHEBI:29033"/>
    </cofactor>
</comment>
<evidence type="ECO:0000256" key="7">
    <source>
        <dbReference type="ARBA" id="ARBA00023002"/>
    </source>
</evidence>
<dbReference type="RefSeq" id="XP_050513884.1">
    <property type="nucleotide sequence ID" value="XM_050657927.1"/>
</dbReference>
<feature type="transmembrane region" description="Helical" evidence="14">
    <location>
        <begin position="199"/>
        <end position="220"/>
    </location>
</feature>
<evidence type="ECO:0000256" key="4">
    <source>
        <dbReference type="ARBA" id="ARBA00022692"/>
    </source>
</evidence>
<dbReference type="EnsemblMetazoa" id="XM_050657927.1">
    <property type="protein sequence ID" value="XP_050513884.1"/>
    <property type="gene ID" value="LOC126889553"/>
</dbReference>
<accession>A0ABM5KUM0</accession>
<dbReference type="Proteomes" id="UP001652700">
    <property type="component" value="Unplaced"/>
</dbReference>
<sequence length="362" mass="41649">MKISDIMSMEDVVVGLPTSTEEPTQKAYTNHHNHSSETEKVGTDPNFKRVIVWKNAIGFLMIHLVALYGLFLLLTFQVKFLTFLWAFFGIVMSGEGITMGAHRYYSHRTFKASFGLRLILMFCQTMAGQNCIYVWARDHRVHHKYSDTDADPHNANRGFFFSHMGWLMSKKHPLVKEKGKTIDMSDLEADPLVRFQRDWYFALYISIAIVFPVSVPIYFWKETFWNSLLVCYFLRNVMVLNQTWTVNSLAHIWGNKPFDKNILPSENPLVSFLTAGEGWHNYHHTFPWDYRTSEYGTTFTGTTMFIELAKSVGMAYDLKTAPNSMIIQRSVRTGDGTPIHTTSQTNGIIEGKNQANGHTKLR</sequence>
<dbReference type="Pfam" id="PF00487">
    <property type="entry name" value="FA_desaturase"/>
    <property type="match status" value="1"/>
</dbReference>
<keyword evidence="17" id="KW-1185">Reference proteome</keyword>
<feature type="region of interest" description="Disordered" evidence="13">
    <location>
        <begin position="333"/>
        <end position="362"/>
    </location>
</feature>
<name>A0ABM5KUM0_DIAVI</name>
<feature type="domain" description="Fatty acid desaturase" evidence="15">
    <location>
        <begin position="84"/>
        <end position="287"/>
    </location>
</feature>
<evidence type="ECO:0000256" key="14">
    <source>
        <dbReference type="SAM" id="Phobius"/>
    </source>
</evidence>
<comment type="domain">
    <text evidence="12">The histidine box domains are involved in binding the catalytic metal ions.</text>
</comment>
<evidence type="ECO:0000256" key="6">
    <source>
        <dbReference type="ARBA" id="ARBA00022989"/>
    </source>
</evidence>
<evidence type="ECO:0000256" key="9">
    <source>
        <dbReference type="ARBA" id="ARBA00023098"/>
    </source>
</evidence>
<dbReference type="PRINTS" id="PR00075">
    <property type="entry name" value="FACDDSATRASE"/>
</dbReference>
<evidence type="ECO:0000256" key="8">
    <source>
        <dbReference type="ARBA" id="ARBA00023004"/>
    </source>
</evidence>
<keyword evidence="5" id="KW-0276">Fatty acid metabolism</keyword>
<keyword evidence="11 12" id="KW-0275">Fatty acid biosynthesis</keyword>
<dbReference type="GeneID" id="126889553"/>
<keyword evidence="9" id="KW-0443">Lipid metabolism</keyword>
<dbReference type="InterPro" id="IPR015876">
    <property type="entry name" value="Acyl-CoA_DS"/>
</dbReference>
<keyword evidence="8" id="KW-0408">Iron</keyword>
<proteinExistence type="inferred from homology"/>
<evidence type="ECO:0000256" key="3">
    <source>
        <dbReference type="ARBA" id="ARBA00022516"/>
    </source>
</evidence>
<evidence type="ECO:0000256" key="1">
    <source>
        <dbReference type="ARBA" id="ARBA00004141"/>
    </source>
</evidence>
<evidence type="ECO:0000313" key="16">
    <source>
        <dbReference type="EnsemblMetazoa" id="XP_050513884.1"/>
    </source>
</evidence>
<feature type="transmembrane region" description="Helical" evidence="14">
    <location>
        <begin position="82"/>
        <end position="102"/>
    </location>
</feature>
<comment type="subcellular location">
    <subcellularLocation>
        <location evidence="1">Membrane</location>
        <topology evidence="1">Multi-pass membrane protein</topology>
    </subcellularLocation>
</comment>